<accession>A0AAD7D297</accession>
<comment type="caution">
    <text evidence="1">The sequence shown here is derived from an EMBL/GenBank/DDBJ whole genome shotgun (WGS) entry which is preliminary data.</text>
</comment>
<organism evidence="1 2">
    <name type="scientific">Mycena rosella</name>
    <name type="common">Pink bonnet</name>
    <name type="synonym">Agaricus rosellus</name>
    <dbReference type="NCBI Taxonomy" id="1033263"/>
    <lineage>
        <taxon>Eukaryota</taxon>
        <taxon>Fungi</taxon>
        <taxon>Dikarya</taxon>
        <taxon>Basidiomycota</taxon>
        <taxon>Agaricomycotina</taxon>
        <taxon>Agaricomycetes</taxon>
        <taxon>Agaricomycetidae</taxon>
        <taxon>Agaricales</taxon>
        <taxon>Marasmiineae</taxon>
        <taxon>Mycenaceae</taxon>
        <taxon>Mycena</taxon>
    </lineage>
</organism>
<gene>
    <name evidence="1" type="ORF">B0H17DRAFT_1140452</name>
</gene>
<dbReference type="Proteomes" id="UP001221757">
    <property type="component" value="Unassembled WGS sequence"/>
</dbReference>
<dbReference type="AlphaFoldDB" id="A0AAD7D297"/>
<proteinExistence type="predicted"/>
<evidence type="ECO:0000313" key="2">
    <source>
        <dbReference type="Proteomes" id="UP001221757"/>
    </source>
</evidence>
<dbReference type="EMBL" id="JARKIE010000152">
    <property type="protein sequence ID" value="KAJ7675139.1"/>
    <property type="molecule type" value="Genomic_DNA"/>
</dbReference>
<evidence type="ECO:0000313" key="1">
    <source>
        <dbReference type="EMBL" id="KAJ7675139.1"/>
    </source>
</evidence>
<protein>
    <submittedName>
        <fullName evidence="1">Uncharacterized protein</fullName>
    </submittedName>
</protein>
<name>A0AAD7D297_MYCRO</name>
<keyword evidence="2" id="KW-1185">Reference proteome</keyword>
<reference evidence="1" key="1">
    <citation type="submission" date="2023-03" db="EMBL/GenBank/DDBJ databases">
        <title>Massive genome expansion in bonnet fungi (Mycena s.s.) driven by repeated elements and novel gene families across ecological guilds.</title>
        <authorList>
            <consortium name="Lawrence Berkeley National Laboratory"/>
            <person name="Harder C.B."/>
            <person name="Miyauchi S."/>
            <person name="Viragh M."/>
            <person name="Kuo A."/>
            <person name="Thoen E."/>
            <person name="Andreopoulos B."/>
            <person name="Lu D."/>
            <person name="Skrede I."/>
            <person name="Drula E."/>
            <person name="Henrissat B."/>
            <person name="Morin E."/>
            <person name="Kohler A."/>
            <person name="Barry K."/>
            <person name="LaButti K."/>
            <person name="Morin E."/>
            <person name="Salamov A."/>
            <person name="Lipzen A."/>
            <person name="Mereny Z."/>
            <person name="Hegedus B."/>
            <person name="Baldrian P."/>
            <person name="Stursova M."/>
            <person name="Weitz H."/>
            <person name="Taylor A."/>
            <person name="Grigoriev I.V."/>
            <person name="Nagy L.G."/>
            <person name="Martin F."/>
            <person name="Kauserud H."/>
        </authorList>
    </citation>
    <scope>NUCLEOTIDE SEQUENCE</scope>
    <source>
        <strain evidence="1">CBHHK067</strain>
    </source>
</reference>
<sequence length="234" mass="26082">MNPSNFDMFDPLKGGDLLASFLKLHPGLTRLRFSVGSIVAMSPSLRVSLPNLQHYDGPAGPITALDVRGLKEAKISWNSGETSDTYIDNTIKALNLLTSPDIGFISSHEYCDPCCMSIVTSVSNPMQYTRTLRMRSLMDFDLLLDHDTIRHITECLPRFTGLVYLAMDWCIGIFSTSGANMDMDRSAVEAWGAACPTLEACCLNHHAWRQMDGTWEEYPMLDFRMLAGLPDLGY</sequence>